<dbReference type="SMART" id="SM00409">
    <property type="entry name" value="IG"/>
    <property type="match status" value="1"/>
</dbReference>
<accession>A0A0N7ZCS9</accession>
<evidence type="ECO:0000256" key="1">
    <source>
        <dbReference type="SAM" id="MobiDB-lite"/>
    </source>
</evidence>
<dbReference type="InterPro" id="IPR003599">
    <property type="entry name" value="Ig_sub"/>
</dbReference>
<evidence type="ECO:0000313" key="3">
    <source>
        <dbReference type="EMBL" id="JAI65296.1"/>
    </source>
</evidence>
<dbReference type="InterPro" id="IPR003598">
    <property type="entry name" value="Ig_sub2"/>
</dbReference>
<protein>
    <recommendedName>
        <fullName evidence="2">Ig-like domain-containing protein</fullName>
    </recommendedName>
</protein>
<dbReference type="InterPro" id="IPR007110">
    <property type="entry name" value="Ig-like_dom"/>
</dbReference>
<organism evidence="3">
    <name type="scientific">Scylla olivacea</name>
    <name type="common">Orange mud crab</name>
    <name type="synonym">Cancer olivacea</name>
    <dbReference type="NCBI Taxonomy" id="85551"/>
    <lineage>
        <taxon>Eukaryota</taxon>
        <taxon>Metazoa</taxon>
        <taxon>Ecdysozoa</taxon>
        <taxon>Arthropoda</taxon>
        <taxon>Crustacea</taxon>
        <taxon>Multicrustacea</taxon>
        <taxon>Malacostraca</taxon>
        <taxon>Eumalacostraca</taxon>
        <taxon>Eucarida</taxon>
        <taxon>Decapoda</taxon>
        <taxon>Pleocyemata</taxon>
        <taxon>Brachyura</taxon>
        <taxon>Eubrachyura</taxon>
        <taxon>Portunoidea</taxon>
        <taxon>Portunidae</taxon>
        <taxon>Portuninae</taxon>
        <taxon>Scylla</taxon>
    </lineage>
</organism>
<dbReference type="InterPro" id="IPR013106">
    <property type="entry name" value="Ig_V-set"/>
</dbReference>
<dbReference type="Gene3D" id="2.60.40.10">
    <property type="entry name" value="Immunoglobulins"/>
    <property type="match status" value="1"/>
</dbReference>
<dbReference type="SUPFAM" id="SSF48726">
    <property type="entry name" value="Immunoglobulin"/>
    <property type="match status" value="1"/>
</dbReference>
<feature type="compositionally biased region" description="Polar residues" evidence="1">
    <location>
        <begin position="19"/>
        <end position="39"/>
    </location>
</feature>
<evidence type="ECO:0000259" key="2">
    <source>
        <dbReference type="PROSITE" id="PS50835"/>
    </source>
</evidence>
<name>A0A0N7ZCS9_SCYOL</name>
<dbReference type="Pfam" id="PF07686">
    <property type="entry name" value="V-set"/>
    <property type="match status" value="1"/>
</dbReference>
<dbReference type="AlphaFoldDB" id="A0A0N7ZCS9"/>
<dbReference type="InterPro" id="IPR037448">
    <property type="entry name" value="Zig-8"/>
</dbReference>
<proteinExistence type="predicted"/>
<feature type="region of interest" description="Disordered" evidence="1">
    <location>
        <begin position="18"/>
        <end position="39"/>
    </location>
</feature>
<reference evidence="3" key="1">
    <citation type="submission" date="2015-09" db="EMBL/GenBank/DDBJ databases">
        <title>Scylla olivacea transcriptome.</title>
        <authorList>
            <person name="Ikhwanuddin M."/>
        </authorList>
    </citation>
    <scope>NUCLEOTIDE SEQUENCE</scope>
</reference>
<dbReference type="PANTHER" id="PTHR23279">
    <property type="entry name" value="DEFECTIVE PROBOSCIS EXTENSION RESPONSE DPR -RELATED"/>
    <property type="match status" value="1"/>
</dbReference>
<dbReference type="GO" id="GO:0050808">
    <property type="term" value="P:synapse organization"/>
    <property type="evidence" value="ECO:0007669"/>
    <property type="project" value="TreeGrafter"/>
</dbReference>
<sequence>MIRFSSWILVRSLGCPGHHSQSNVNPLTGGTLRPSTTRPQEVTCRMCGAEDETMRQNHLLNIRSLLLPPPSAVVLLVVEVVLVVCPAPTDAAQAMAGLGTGWREQTDWREEQPATSLRRGPHLLPDLPSTVAVTAGRLATLPCRVTNLKGRSVSWIKHEDLQVLATEEVIITTDQRIKVRAWRAGAVWAWDLLIEETQLADAGVYECQVNTRPKISHPVTLEVYQGGAVIAGPSEVYVEAGS</sequence>
<dbReference type="PROSITE" id="PS50835">
    <property type="entry name" value="IG_LIKE"/>
    <property type="match status" value="1"/>
</dbReference>
<dbReference type="InterPro" id="IPR013783">
    <property type="entry name" value="Ig-like_fold"/>
</dbReference>
<dbReference type="PANTHER" id="PTHR23279:SF41">
    <property type="entry name" value="DEFECTIVE PROBOSCIS EXTENSION RESPONSE 4-RELATED"/>
    <property type="match status" value="1"/>
</dbReference>
<dbReference type="SMART" id="SM00408">
    <property type="entry name" value="IGc2"/>
    <property type="match status" value="1"/>
</dbReference>
<feature type="domain" description="Ig-like" evidence="2">
    <location>
        <begin position="121"/>
        <end position="220"/>
    </location>
</feature>
<dbReference type="InterPro" id="IPR036179">
    <property type="entry name" value="Ig-like_dom_sf"/>
</dbReference>
<dbReference type="GO" id="GO:0032589">
    <property type="term" value="C:neuron projection membrane"/>
    <property type="evidence" value="ECO:0007669"/>
    <property type="project" value="TreeGrafter"/>
</dbReference>
<dbReference type="EMBL" id="GDRN01060835">
    <property type="protein sequence ID" value="JAI65296.1"/>
    <property type="molecule type" value="Transcribed_RNA"/>
</dbReference>